<reference evidence="2 3" key="1">
    <citation type="submission" date="2017-04" db="EMBL/GenBank/DDBJ databases">
        <title>Complete genome sequence and characterization of temperature-dependent bacteriophage phiA8-29 infecting Aeromonas.</title>
        <authorList>
            <person name="He Y."/>
            <person name="Yang H."/>
        </authorList>
    </citation>
    <scope>NUCLEOTIDE SEQUENCE [LARGE SCALE GENOMIC DNA]</scope>
</reference>
<feature type="binding site" evidence="1">
    <location>
        <begin position="193"/>
        <end position="200"/>
    </location>
    <ligand>
        <name>ATP</name>
        <dbReference type="ChEBI" id="CHEBI:30616"/>
    </ligand>
</feature>
<keyword evidence="1" id="KW-1194">Viral DNA replication</keyword>
<keyword evidence="3" id="KW-1185">Reference proteome</keyword>
<keyword evidence="1" id="KW-0067">ATP-binding</keyword>
<dbReference type="GO" id="GO:0003678">
    <property type="term" value="F:DNA helicase activity"/>
    <property type="evidence" value="ECO:0007669"/>
    <property type="project" value="UniProtKB-UniRule"/>
</dbReference>
<keyword evidence="1" id="KW-0238">DNA-binding</keyword>
<accession>A0A1W6DY86</accession>
<organism evidence="2 3">
    <name type="scientific">Aeromonas phage phiA8-29</name>
    <dbReference type="NCBI Taxonomy" id="1978922"/>
    <lineage>
        <taxon>Viruses</taxon>
        <taxon>Duplodnaviria</taxon>
        <taxon>Heunggongvirae</taxon>
        <taxon>Uroviricota</taxon>
        <taxon>Caudoviricetes</taxon>
        <taxon>Pantevenvirales</taxon>
        <taxon>Ackermannviridae</taxon>
        <taxon>Tedavirus</taxon>
        <taxon>Tedavirus A829</taxon>
    </lineage>
</organism>
<dbReference type="HAMAP" id="MF_04155">
    <property type="entry name" value="Helic_T4"/>
    <property type="match status" value="1"/>
</dbReference>
<keyword evidence="1 2" id="KW-0347">Helicase</keyword>
<dbReference type="GO" id="GO:0016787">
    <property type="term" value="F:hydrolase activity"/>
    <property type="evidence" value="ECO:0007669"/>
    <property type="project" value="UniProtKB-KW"/>
</dbReference>
<comment type="subunit">
    <text evidence="1">Homohexamer. The homohexamer is a trimer of asymmetric dimers. Interacts with the DNA primase; this interaction forms the active primosome complex, which is composed of 6 helicase and 1 primase subunits and expresses full helicase and primase activities. Interacts (via C-terminus) with the helicase assembly factor; this interaction brings about the rapid assembly of the helicase onto ssDNA. Part of the replicase complex that includes the DNA polymerase, the polymerase clamp, the clamp loader complex, the single-stranded DNA binding protein, the primase, the DnaB-like replicative helicase and the helicase assembly factor.</text>
</comment>
<evidence type="ECO:0000313" key="2">
    <source>
        <dbReference type="EMBL" id="ARK07868.1"/>
    </source>
</evidence>
<sequence>MQVQDLVLNQLVHNEDFFSKVLPHLKHSYFESEPARIVFGIIDAFAQEYNTKPTAEVIAIQANQMKIAEGIWAGVVDLVGVIEVPAPPQDQKWLLTQTETWMKDRACFNVIMDSVEIYDNPKRKGELGDIPNRMQEALVVGFDDDLGEVYWEMAGEHYDQMHSKQEKIPFRVDILNKITRGGPWRKTLNAINAGINVGKSTSLISLAADYAADGWDVVYFTFEVAANIIRHRMDCAMLGIDFDTLEARSRHEYVASIDAKARLGTYGQVFIKEFPAGGAHTGHCRAYLKDLMKRRPNVKPTIMLFDYVGEMASERLPFHMMGNTNLYYGSVAREIRSLMFEFDSIGWTALQFNREMQNTKDMKLEGQADSINIPKILDFQLGLSVPDEYALLNRAFATVMKSRYSNKAKDKHFVIGLDNDKQKLYDVDPELGTHGAGELAVSGGEDSSKVTTGAVIPGAPKTGLSRLQKAEVTDGNISGLKI</sequence>
<dbReference type="GO" id="GO:0006260">
    <property type="term" value="P:DNA replication"/>
    <property type="evidence" value="ECO:0007669"/>
    <property type="project" value="UniProtKB-KW"/>
</dbReference>
<name>A0A1W6DY86_9CAUD</name>
<comment type="function">
    <text evidence="1">ATP-dependent DNA helicase essential for viral DNA replication and recombination. The helicase moves 5' -&gt; 3' on the lagging strand template, unwinding the DNA duplex ahead of the leading strand polymerase at the replication fork and generating ssDNA for both leading and lagging strand synthesis. Interaction with the primase allows the primase to initiate lagging strand synthesis and fully activates the helicase. Loaded by the helicase assembly factor on replication forks that begin at discrete replication origin sequences, as well as on forks that are created during recombination.</text>
</comment>
<dbReference type="EMBL" id="KY914485">
    <property type="protein sequence ID" value="ARK07868.1"/>
    <property type="molecule type" value="Genomic_DNA"/>
</dbReference>
<dbReference type="SUPFAM" id="SSF52540">
    <property type="entry name" value="P-loop containing nucleoside triphosphate hydrolases"/>
    <property type="match status" value="1"/>
</dbReference>
<dbReference type="Gene3D" id="3.40.50.300">
    <property type="entry name" value="P-loop containing nucleotide triphosphate hydrolases"/>
    <property type="match status" value="1"/>
</dbReference>
<protein>
    <recommendedName>
        <fullName evidence="1">DnaB-like replicative helicase</fullName>
        <ecNumber evidence="1">3.6.4.-</ecNumber>
    </recommendedName>
</protein>
<dbReference type="InterPro" id="IPR046393">
    <property type="entry name" value="Helic_T4"/>
</dbReference>
<dbReference type="Proteomes" id="UP000221506">
    <property type="component" value="Segment"/>
</dbReference>
<dbReference type="GO" id="GO:0039686">
    <property type="term" value="P:bidirectional double-stranded viral DNA replication"/>
    <property type="evidence" value="ECO:0007669"/>
    <property type="project" value="InterPro"/>
</dbReference>
<dbReference type="InterPro" id="IPR027417">
    <property type="entry name" value="P-loop_NTPase"/>
</dbReference>
<dbReference type="EC" id="3.6.4.-" evidence="1"/>
<comment type="similarity">
    <text evidence="1">Belongs to the helicase family. DnaB subfamily.</text>
</comment>
<keyword evidence="1" id="KW-0378">Hydrolase</keyword>
<keyword evidence="1" id="KW-0235">DNA replication</keyword>
<proteinExistence type="inferred from homology"/>
<gene>
    <name evidence="2" type="ORF">phiA829_048</name>
</gene>
<evidence type="ECO:0000313" key="3">
    <source>
        <dbReference type="Proteomes" id="UP000221506"/>
    </source>
</evidence>
<keyword evidence="1" id="KW-0547">Nucleotide-binding</keyword>
<dbReference type="GO" id="GO:0003677">
    <property type="term" value="F:DNA binding"/>
    <property type="evidence" value="ECO:0007669"/>
    <property type="project" value="UniProtKB-KW"/>
</dbReference>
<dbReference type="GO" id="GO:0005524">
    <property type="term" value="F:ATP binding"/>
    <property type="evidence" value="ECO:0007669"/>
    <property type="project" value="UniProtKB-UniRule"/>
</dbReference>
<evidence type="ECO:0000256" key="1">
    <source>
        <dbReference type="HAMAP-Rule" id="MF_04155"/>
    </source>
</evidence>